<sequence length="176" mass="19135">MKSAHALIDPKAELDSDVTVGPYTIIGAEVQIAAGTWIGPHVVIKGPTRIGRDNKIYQFASLGEIPQDKKYGGEPETRLEIGDRNEIREYCSINRGTVQGESVTRIGDDNWIMAYCHIAHDCQIGNQTTFANGASLAGHVQIDDFVTLGGFSLIHQFCAMGKYSFSGASSLIFKDV</sequence>
<keyword evidence="2" id="KW-1185">Reference proteome</keyword>
<feature type="non-terminal residue" evidence="1">
    <location>
        <position position="176"/>
    </location>
</feature>
<dbReference type="InterPro" id="IPR010137">
    <property type="entry name" value="Lipid_A_LpxA"/>
</dbReference>
<gene>
    <name evidence="1" type="primary">lpxA</name>
    <name evidence="1" type="ORF">QUF54_05430</name>
</gene>
<keyword evidence="1" id="KW-0808">Transferase</keyword>
<dbReference type="NCBIfam" id="TIGR01852">
    <property type="entry name" value="lipid_A_lpxA"/>
    <property type="match status" value="1"/>
</dbReference>
<dbReference type="EMBL" id="JAUCGM010000283">
    <property type="protein sequence ID" value="MDM8562778.1"/>
    <property type="molecule type" value="Genomic_DNA"/>
</dbReference>
<keyword evidence="1" id="KW-0012">Acyltransferase</keyword>
<comment type="caution">
    <text evidence="1">The sequence shown here is derived from an EMBL/GenBank/DDBJ whole genome shotgun (WGS) entry which is preliminary data.</text>
</comment>
<dbReference type="EC" id="2.3.1.129" evidence="1"/>
<dbReference type="GO" id="GO:0008780">
    <property type="term" value="F:acyl-[acyl-carrier-protein]-UDP-N-acetylglucosamine O-acyltransferase activity"/>
    <property type="evidence" value="ECO:0007669"/>
    <property type="project" value="UniProtKB-EC"/>
</dbReference>
<dbReference type="NCBIfam" id="NF003657">
    <property type="entry name" value="PRK05289.1"/>
    <property type="match status" value="1"/>
</dbReference>
<dbReference type="SUPFAM" id="SSF51161">
    <property type="entry name" value="Trimeric LpxA-like enzymes"/>
    <property type="match status" value="1"/>
</dbReference>
<evidence type="ECO:0000313" key="1">
    <source>
        <dbReference type="EMBL" id="MDM8562778.1"/>
    </source>
</evidence>
<proteinExistence type="predicted"/>
<dbReference type="InterPro" id="IPR011004">
    <property type="entry name" value="Trimer_LpxA-like_sf"/>
</dbReference>
<dbReference type="Gene3D" id="2.160.10.10">
    <property type="entry name" value="Hexapeptide repeat proteins"/>
    <property type="match status" value="1"/>
</dbReference>
<dbReference type="Pfam" id="PF00132">
    <property type="entry name" value="Hexapep"/>
    <property type="match status" value="1"/>
</dbReference>
<protein>
    <submittedName>
        <fullName evidence="1">Acyl-ACP--UDP-N-acetylglucosamine O-acyltransferase</fullName>
        <ecNumber evidence="1">2.3.1.129</ecNumber>
    </submittedName>
</protein>
<name>A0ABT7VT96_9GAMM</name>
<dbReference type="Proteomes" id="UP001171945">
    <property type="component" value="Unassembled WGS sequence"/>
</dbReference>
<dbReference type="PANTHER" id="PTHR43480">
    <property type="entry name" value="ACYL-[ACYL-CARRIER-PROTEIN]--UDP-N-ACETYLGLUCOSAMINE O-ACYLTRANSFERASE"/>
    <property type="match status" value="1"/>
</dbReference>
<evidence type="ECO:0000313" key="2">
    <source>
        <dbReference type="Proteomes" id="UP001171945"/>
    </source>
</evidence>
<accession>A0ABT7VT96</accession>
<dbReference type="InterPro" id="IPR001451">
    <property type="entry name" value="Hexapep"/>
</dbReference>
<dbReference type="PANTHER" id="PTHR43480:SF1">
    <property type="entry name" value="ACYL-[ACYL-CARRIER-PROTEIN]--UDP-N-ACETYLGLUCOSAMINE O-ACYLTRANSFERASE, MITOCHONDRIAL-RELATED"/>
    <property type="match status" value="1"/>
</dbReference>
<reference evidence="1" key="1">
    <citation type="submission" date="2023-06" db="EMBL/GenBank/DDBJ databases">
        <title>Uncultivated large filamentous bacteria from sulfidic sediments reveal new species and different genomic features in energy metabolism and defense.</title>
        <authorList>
            <person name="Fonseca A."/>
        </authorList>
    </citation>
    <scope>NUCLEOTIDE SEQUENCE</scope>
    <source>
        <strain evidence="1">HSG4</strain>
    </source>
</reference>
<organism evidence="1 2">
    <name type="scientific">Candidatus Marithioploca araucensis</name>
    <dbReference type="NCBI Taxonomy" id="70273"/>
    <lineage>
        <taxon>Bacteria</taxon>
        <taxon>Pseudomonadati</taxon>
        <taxon>Pseudomonadota</taxon>
        <taxon>Gammaproteobacteria</taxon>
        <taxon>Thiotrichales</taxon>
        <taxon>Thiotrichaceae</taxon>
        <taxon>Candidatus Marithioploca</taxon>
    </lineage>
</organism>